<feature type="region of interest" description="Disordered" evidence="3">
    <location>
        <begin position="1"/>
        <end position="173"/>
    </location>
</feature>
<feature type="compositionally biased region" description="Acidic residues" evidence="3">
    <location>
        <begin position="25"/>
        <end position="40"/>
    </location>
</feature>
<dbReference type="InterPro" id="IPR011421">
    <property type="entry name" value="BCNT-C"/>
</dbReference>
<gene>
    <name evidence="5" type="ORF">NEZAVI_LOCUS7828</name>
</gene>
<feature type="compositionally biased region" description="Acidic residues" evidence="3">
    <location>
        <begin position="1"/>
        <end position="16"/>
    </location>
</feature>
<dbReference type="Proteomes" id="UP001152798">
    <property type="component" value="Chromosome 4"/>
</dbReference>
<dbReference type="PANTHER" id="PTHR48407">
    <property type="entry name" value="CRANIOFACIAL DEVELOPMENT PROTEIN 1"/>
    <property type="match status" value="1"/>
</dbReference>
<feature type="compositionally biased region" description="Basic residues" evidence="3">
    <location>
        <begin position="50"/>
        <end position="66"/>
    </location>
</feature>
<proteinExistence type="predicted"/>
<dbReference type="EMBL" id="OV725080">
    <property type="protein sequence ID" value="CAH1398108.1"/>
    <property type="molecule type" value="Genomic_DNA"/>
</dbReference>
<organism evidence="5 6">
    <name type="scientific">Nezara viridula</name>
    <name type="common">Southern green stink bug</name>
    <name type="synonym">Cimex viridulus</name>
    <dbReference type="NCBI Taxonomy" id="85310"/>
    <lineage>
        <taxon>Eukaryota</taxon>
        <taxon>Metazoa</taxon>
        <taxon>Ecdysozoa</taxon>
        <taxon>Arthropoda</taxon>
        <taxon>Hexapoda</taxon>
        <taxon>Insecta</taxon>
        <taxon>Pterygota</taxon>
        <taxon>Neoptera</taxon>
        <taxon>Paraneoptera</taxon>
        <taxon>Hemiptera</taxon>
        <taxon>Heteroptera</taxon>
        <taxon>Panheteroptera</taxon>
        <taxon>Pentatomomorpha</taxon>
        <taxon>Pentatomoidea</taxon>
        <taxon>Pentatomidae</taxon>
        <taxon>Pentatominae</taxon>
        <taxon>Nezara</taxon>
    </lineage>
</organism>
<keyword evidence="6" id="KW-1185">Reference proteome</keyword>
<feature type="domain" description="BCNT-C" evidence="4">
    <location>
        <begin position="166"/>
        <end position="246"/>
    </location>
</feature>
<evidence type="ECO:0000259" key="4">
    <source>
        <dbReference type="PROSITE" id="PS51279"/>
    </source>
</evidence>
<accession>A0A9P0MHC3</accession>
<dbReference type="PANTHER" id="PTHR48407:SF1">
    <property type="entry name" value="CRANIOFACIAL DEVELOPMENT PROTEIN 1"/>
    <property type="match status" value="1"/>
</dbReference>
<dbReference type="OrthoDB" id="445677at2759"/>
<dbReference type="AlphaFoldDB" id="A0A9P0MHC3"/>
<evidence type="ECO:0000256" key="3">
    <source>
        <dbReference type="SAM" id="MobiDB-lite"/>
    </source>
</evidence>
<name>A0A9P0MHC3_NEZVI</name>
<evidence type="ECO:0000256" key="1">
    <source>
        <dbReference type="ARBA" id="ARBA00019033"/>
    </source>
</evidence>
<dbReference type="InterPro" id="IPR027124">
    <property type="entry name" value="Swc5/CFDP1/2"/>
</dbReference>
<dbReference type="PROSITE" id="PS51279">
    <property type="entry name" value="BCNT_C"/>
    <property type="match status" value="1"/>
</dbReference>
<protein>
    <recommendedName>
        <fullName evidence="1">Craniofacial development protein 1</fullName>
    </recommendedName>
    <alternativeName>
        <fullName evidence="2">Bucentaur</fullName>
    </alternativeName>
</protein>
<dbReference type="GO" id="GO:0000812">
    <property type="term" value="C:Swr1 complex"/>
    <property type="evidence" value="ECO:0007669"/>
    <property type="project" value="TreeGrafter"/>
</dbReference>
<evidence type="ECO:0000256" key="2">
    <source>
        <dbReference type="ARBA" id="ARBA00030244"/>
    </source>
</evidence>
<dbReference type="Pfam" id="PF07572">
    <property type="entry name" value="BCNT"/>
    <property type="match status" value="1"/>
</dbReference>
<reference evidence="5" key="1">
    <citation type="submission" date="2022-01" db="EMBL/GenBank/DDBJ databases">
        <authorList>
            <person name="King R."/>
        </authorList>
    </citation>
    <scope>NUCLEOTIDE SEQUENCE</scope>
</reference>
<evidence type="ECO:0000313" key="6">
    <source>
        <dbReference type="Proteomes" id="UP001152798"/>
    </source>
</evidence>
<evidence type="ECO:0000313" key="5">
    <source>
        <dbReference type="EMBL" id="CAH1398108.1"/>
    </source>
</evidence>
<sequence length="249" mass="28086">MEEELPMDSDSSDEDYVPAGHGNEVSEEESGNESVDEPGSDTEKTSENSRKRKKLTKTKKRKKVKIGKTQEEEKEEEKENSEVLTEEEKKKKSDSLWADFMKDCGPPAKTQSTKTETEPESQPRPKSQPIPKPEPAKVTQVLTFAGEEVRIEKPAPVGESSKRGGRASTGGLSSVLSMIGKKGKLSTLEKSKLDWDSFKAKEGIVEDLERHNKGRNGYLEKQDFLQRADLRQFEIEKNMRSVTRRSLNR</sequence>